<reference evidence="5 7" key="1">
    <citation type="submission" date="2022-03" db="EMBL/GenBank/DDBJ databases">
        <title>Hymenobactersp. isolated from the air.</title>
        <authorList>
            <person name="Won M."/>
            <person name="Kwon S.-W."/>
        </authorList>
    </citation>
    <scope>NUCLEOTIDE SEQUENCE [LARGE SCALE GENOMIC DNA]</scope>
    <source>
        <strain evidence="5 7">KACC 22596</strain>
    </source>
</reference>
<evidence type="ECO:0000313" key="7">
    <source>
        <dbReference type="Proteomes" id="UP000831390"/>
    </source>
</evidence>
<dbReference type="Proteomes" id="UP000831390">
    <property type="component" value="Chromosome"/>
</dbReference>
<dbReference type="EMBL" id="CP094534">
    <property type="protein sequence ID" value="UOE33578.1"/>
    <property type="molecule type" value="Genomic_DNA"/>
</dbReference>
<dbReference type="Gene3D" id="3.90.350.10">
    <property type="entry name" value="Transposase Inhibitor Protein From Tn5, Chain A, domain 1"/>
    <property type="match status" value="1"/>
</dbReference>
<feature type="domain" description="Transposase Tn5-like N-terminal" evidence="4">
    <location>
        <begin position="12"/>
        <end position="69"/>
    </location>
</feature>
<gene>
    <name evidence="6" type="ORF">MTP16_04545</name>
    <name evidence="5" type="ORF">MTP16_20945</name>
</gene>
<dbReference type="NCBIfam" id="NF033590">
    <property type="entry name" value="transpos_IS4_3"/>
    <property type="match status" value="1"/>
</dbReference>
<dbReference type="InterPro" id="IPR003201">
    <property type="entry name" value="Transposase_Tn5"/>
</dbReference>
<dbReference type="SUPFAM" id="SSF53098">
    <property type="entry name" value="Ribonuclease H-like"/>
    <property type="match status" value="1"/>
</dbReference>
<sequence length="487" mass="52815">MSIATHFCDPLSWAQHHFGAAPLGDARRSRRLVLLAAGWCRQPGASIPRLNQGQAGASKAAYRLLDHPQATPDAFQQPHRHVVSHQLQAPGTYLLLEDTTELLWPEAATRRPGLGPVGPGTVRHQGVLLHSLLAAAWPADGPAPSRAQRPPLPLLGLLDQQFHVRQPAPDAEKAGPHNQARLRQARARESALWTQSLRAVGSPPPDTRWVVVADRGADVYEHLYQCQQQGLGFVVRAAQDRGLVVGPAKEPAGRLFERARAQPSQGTLALSLRGRPGQPARQVTLHLSWSPPLALRAPQRPGGATGKGAPVAATVVRVWEVRADGIPGLEWLLLTDFPVTDLAQAQAVGRQYASRWLIEEFHKALKTGLGAERLQLQTAARLFAAVAVLSVVALALVALREHSRQQPDAPAERAGLSVSYLRVLRGQCQRPLTTVREVYYALAGLGGHLGRAGDGPPGWQTLWRGLLSLRQLVEGVRLATQLRLEED</sequence>
<evidence type="ECO:0000313" key="6">
    <source>
        <dbReference type="EMBL" id="UOE34925.1"/>
    </source>
</evidence>
<dbReference type="InterPro" id="IPR002559">
    <property type="entry name" value="Transposase_11"/>
</dbReference>
<dbReference type="EMBL" id="CP094534">
    <property type="protein sequence ID" value="UOE34925.1"/>
    <property type="molecule type" value="Genomic_DNA"/>
</dbReference>
<organism evidence="5 7">
    <name type="scientific">Hymenobacter monticola</name>
    <dbReference type="NCBI Taxonomy" id="1705399"/>
    <lineage>
        <taxon>Bacteria</taxon>
        <taxon>Pseudomonadati</taxon>
        <taxon>Bacteroidota</taxon>
        <taxon>Cytophagia</taxon>
        <taxon>Cytophagales</taxon>
        <taxon>Hymenobacteraceae</taxon>
        <taxon>Hymenobacter</taxon>
    </lineage>
</organism>
<dbReference type="Gene3D" id="1.10.246.40">
    <property type="entry name" value="Tn5 transposase, domain 1"/>
    <property type="match status" value="1"/>
</dbReference>
<evidence type="ECO:0000259" key="2">
    <source>
        <dbReference type="Pfam" id="PF01609"/>
    </source>
</evidence>
<keyword evidence="1" id="KW-0472">Membrane</keyword>
<dbReference type="Pfam" id="PF01609">
    <property type="entry name" value="DDE_Tnp_1"/>
    <property type="match status" value="1"/>
</dbReference>
<keyword evidence="1" id="KW-1133">Transmembrane helix</keyword>
<accession>A0ABY4B366</accession>
<protein>
    <submittedName>
        <fullName evidence="5">IS4 family transposase</fullName>
    </submittedName>
</protein>
<evidence type="ECO:0000256" key="1">
    <source>
        <dbReference type="SAM" id="Phobius"/>
    </source>
</evidence>
<feature type="domain" description="Transposase Tn5 dimerisation" evidence="3">
    <location>
        <begin position="432"/>
        <end position="480"/>
    </location>
</feature>
<proteinExistence type="predicted"/>
<dbReference type="PANTHER" id="PTHR37319">
    <property type="entry name" value="TRANSPOSASE"/>
    <property type="match status" value="1"/>
</dbReference>
<dbReference type="Pfam" id="PF14706">
    <property type="entry name" value="Tnp_DNA_bind"/>
    <property type="match status" value="1"/>
</dbReference>
<name>A0ABY4B366_9BACT</name>
<dbReference type="RefSeq" id="WP_243513451.1">
    <property type="nucleotide sequence ID" value="NZ_CP094534.1"/>
</dbReference>
<dbReference type="Gene3D" id="1.10.740.10">
    <property type="entry name" value="Transferase Inhibitor Protein From Tn5, Chain"/>
    <property type="match status" value="1"/>
</dbReference>
<dbReference type="InterPro" id="IPR014737">
    <property type="entry name" value="Transposase_Tn5-like_C"/>
</dbReference>
<evidence type="ECO:0000259" key="4">
    <source>
        <dbReference type="Pfam" id="PF14706"/>
    </source>
</evidence>
<dbReference type="InterPro" id="IPR054836">
    <property type="entry name" value="Tn5_transposase"/>
</dbReference>
<dbReference type="InterPro" id="IPR047768">
    <property type="entry name" value="Tn5p-like"/>
</dbReference>
<dbReference type="InterPro" id="IPR038215">
    <property type="entry name" value="TN5-like_N_sf"/>
</dbReference>
<evidence type="ECO:0000259" key="3">
    <source>
        <dbReference type="Pfam" id="PF02281"/>
    </source>
</evidence>
<feature type="transmembrane region" description="Helical" evidence="1">
    <location>
        <begin position="382"/>
        <end position="399"/>
    </location>
</feature>
<evidence type="ECO:0000313" key="5">
    <source>
        <dbReference type="EMBL" id="UOE33578.1"/>
    </source>
</evidence>
<dbReference type="InterPro" id="IPR012337">
    <property type="entry name" value="RNaseH-like_sf"/>
</dbReference>
<dbReference type="InterPro" id="IPR014735">
    <property type="entry name" value="Transposase_Tn5-like_N"/>
</dbReference>
<keyword evidence="1" id="KW-0812">Transmembrane</keyword>
<feature type="domain" description="Transposase IS4-like" evidence="2">
    <location>
        <begin position="184"/>
        <end position="389"/>
    </location>
</feature>
<keyword evidence="7" id="KW-1185">Reference proteome</keyword>
<dbReference type="PANTHER" id="PTHR37319:SF1">
    <property type="entry name" value="TRANSPOSASE TN5 DIMERISATION DOMAIN-CONTAINING PROTEIN"/>
    <property type="match status" value="1"/>
</dbReference>
<dbReference type="Pfam" id="PF02281">
    <property type="entry name" value="Dimer_Tnp_Tn5"/>
    <property type="match status" value="1"/>
</dbReference>